<keyword evidence="1" id="KW-0732">Signal</keyword>
<feature type="chain" id="PRO_5044009663" evidence="1">
    <location>
        <begin position="24"/>
        <end position="81"/>
    </location>
</feature>
<evidence type="ECO:0000313" key="2">
    <source>
        <dbReference type="EMBL" id="CAH2078597.1"/>
    </source>
</evidence>
<evidence type="ECO:0000256" key="1">
    <source>
        <dbReference type="SAM" id="SignalP"/>
    </source>
</evidence>
<feature type="signal peptide" evidence="1">
    <location>
        <begin position="1"/>
        <end position="23"/>
    </location>
</feature>
<sequence length="81" mass="8811">MVYSRFVFFALLILFVLLAGVESTNMVSEDSNKEVLSLSNDQPRLGVCKALSCNVSCLEECGKGGICEKGLCKCFCQIPPN</sequence>
<dbReference type="EMBL" id="OU466863">
    <property type="protein sequence ID" value="CAH2078597.1"/>
    <property type="molecule type" value="Genomic_DNA"/>
</dbReference>
<evidence type="ECO:0000313" key="3">
    <source>
        <dbReference type="Proteomes" id="UP000836841"/>
    </source>
</evidence>
<name>A0AAU9T816_THLAR</name>
<dbReference type="AlphaFoldDB" id="A0AAU9T816"/>
<accession>A0AAU9T816</accession>
<gene>
    <name evidence="2" type="ORF">TAV2_LOCUS25142</name>
</gene>
<protein>
    <submittedName>
        <fullName evidence="2">Uncharacterized protein</fullName>
    </submittedName>
</protein>
<proteinExistence type="predicted"/>
<keyword evidence="3" id="KW-1185">Reference proteome</keyword>
<dbReference type="Proteomes" id="UP000836841">
    <property type="component" value="Chromosome 7"/>
</dbReference>
<reference evidence="2 3" key="1">
    <citation type="submission" date="2022-03" db="EMBL/GenBank/DDBJ databases">
        <authorList>
            <person name="Nunn A."/>
            <person name="Chopra R."/>
            <person name="Nunn A."/>
            <person name="Contreras Garrido A."/>
        </authorList>
    </citation>
    <scope>NUCLEOTIDE SEQUENCE [LARGE SCALE GENOMIC DNA]</scope>
</reference>
<organism evidence="2 3">
    <name type="scientific">Thlaspi arvense</name>
    <name type="common">Field penny-cress</name>
    <dbReference type="NCBI Taxonomy" id="13288"/>
    <lineage>
        <taxon>Eukaryota</taxon>
        <taxon>Viridiplantae</taxon>
        <taxon>Streptophyta</taxon>
        <taxon>Embryophyta</taxon>
        <taxon>Tracheophyta</taxon>
        <taxon>Spermatophyta</taxon>
        <taxon>Magnoliopsida</taxon>
        <taxon>eudicotyledons</taxon>
        <taxon>Gunneridae</taxon>
        <taxon>Pentapetalae</taxon>
        <taxon>rosids</taxon>
        <taxon>malvids</taxon>
        <taxon>Brassicales</taxon>
        <taxon>Brassicaceae</taxon>
        <taxon>Thlaspideae</taxon>
        <taxon>Thlaspi</taxon>
    </lineage>
</organism>